<feature type="region of interest" description="Disordered" evidence="1">
    <location>
        <begin position="39"/>
        <end position="59"/>
    </location>
</feature>
<dbReference type="EMBL" id="CAMAPE010000010">
    <property type="protein sequence ID" value="CAH9077673.1"/>
    <property type="molecule type" value="Genomic_DNA"/>
</dbReference>
<reference evidence="4" key="1">
    <citation type="submission" date="2022-07" db="EMBL/GenBank/DDBJ databases">
        <authorList>
            <person name="Macas J."/>
            <person name="Novak P."/>
            <person name="Neumann P."/>
        </authorList>
    </citation>
    <scope>NUCLEOTIDE SEQUENCE</scope>
</reference>
<dbReference type="Proteomes" id="UP001152484">
    <property type="component" value="Unassembled WGS sequence"/>
</dbReference>
<accession>A0A9P0YWJ5</accession>
<comment type="caution">
    <text evidence="4">The sequence shown here is derived from an EMBL/GenBank/DDBJ whole genome shotgun (WGS) entry which is preliminary data.</text>
</comment>
<feature type="domain" description="DUF668" evidence="2">
    <location>
        <begin position="363"/>
        <end position="449"/>
    </location>
</feature>
<evidence type="ECO:0000259" key="3">
    <source>
        <dbReference type="Pfam" id="PF11961"/>
    </source>
</evidence>
<dbReference type="PANTHER" id="PTHR31730">
    <property type="entry name" value="OS01G0873900 PROTEIN"/>
    <property type="match status" value="1"/>
</dbReference>
<feature type="compositionally biased region" description="Polar residues" evidence="1">
    <location>
        <begin position="40"/>
        <end position="59"/>
    </location>
</feature>
<gene>
    <name evidence="4" type="ORF">CEURO_LOCUS6405</name>
</gene>
<proteinExistence type="predicted"/>
<dbReference type="PANTHER" id="PTHR31730:SF18">
    <property type="entry name" value="PROTEIN PSK SIMULATOR 2"/>
    <property type="match status" value="1"/>
</dbReference>
<evidence type="ECO:0000313" key="5">
    <source>
        <dbReference type="Proteomes" id="UP001152484"/>
    </source>
</evidence>
<dbReference type="Pfam" id="PF11961">
    <property type="entry name" value="DUF3475"/>
    <property type="match status" value="1"/>
</dbReference>
<dbReference type="GO" id="GO:0045927">
    <property type="term" value="P:positive regulation of growth"/>
    <property type="evidence" value="ECO:0007669"/>
    <property type="project" value="InterPro"/>
</dbReference>
<dbReference type="InterPro" id="IPR007700">
    <property type="entry name" value="DUF668"/>
</dbReference>
<dbReference type="InterPro" id="IPR021864">
    <property type="entry name" value="DUF3475"/>
</dbReference>
<feature type="domain" description="DUF3475" evidence="3">
    <location>
        <begin position="140"/>
        <end position="196"/>
    </location>
</feature>
<organism evidence="4 5">
    <name type="scientific">Cuscuta europaea</name>
    <name type="common">European dodder</name>
    <dbReference type="NCBI Taxonomy" id="41803"/>
    <lineage>
        <taxon>Eukaryota</taxon>
        <taxon>Viridiplantae</taxon>
        <taxon>Streptophyta</taxon>
        <taxon>Embryophyta</taxon>
        <taxon>Tracheophyta</taxon>
        <taxon>Spermatophyta</taxon>
        <taxon>Magnoliopsida</taxon>
        <taxon>eudicotyledons</taxon>
        <taxon>Gunneridae</taxon>
        <taxon>Pentapetalae</taxon>
        <taxon>asterids</taxon>
        <taxon>lamiids</taxon>
        <taxon>Solanales</taxon>
        <taxon>Convolvulaceae</taxon>
        <taxon>Cuscuteae</taxon>
        <taxon>Cuscuta</taxon>
        <taxon>Cuscuta subgen. Cuscuta</taxon>
    </lineage>
</organism>
<dbReference type="InterPro" id="IPR045021">
    <property type="entry name" value="PSI1/2/3"/>
</dbReference>
<evidence type="ECO:0000313" key="4">
    <source>
        <dbReference type="EMBL" id="CAH9077673.1"/>
    </source>
</evidence>
<sequence>MGAVCAGGTVRDKLEVHQERSSGGSKKLKSMKSFLKEDNNGGSSEYLNTGKTHNSTSSSINNLYDSGEFPLSISRELKTSTPARIRTTTKAPQISSFLGKAGIVGLEKAVEVLDALGSSMTNLNSGFLTGAGSRWNMISILAFEVANTITKGANLLQSLSEESVQYLKEEILHSKGVQELVSTELNELLAIAAADKREEFEVFSREVVRFGNLCKDPQWHNLDRYFSKLGSESVMTASHKQLKEEVDMSMQELYTLAQHTSELYHELHAVDRFEQDYQRKIEELESLNLPRKGEDLMMLHSELKHQRKIVRVLKKKSLWSKSLEEVVEKLVDIVAFIHQEILEAFGDDVLKHVEKEPLLKPERLGLAGLALHYANLITQIDNIASRPTSLPPNTRDTLYSGLPPVVKTELRSRLQALDTKEEELTVHQIKAEMEKTLQWLVPLAADTSKAHQGFGWVGEWANTGSEFGKRSTMQNNLIRLQTLYHADKNKMDAFILEIVTWLHRLIGLVRYKGPRILPGRPPTSKRPLALHAEEILNNVQKRNNGQLSVEDKTLLEEAMKRRIVPGISKSQEFGISNKGRQVWALSRSTGSSPCTVAERPTANFLDILDGLGSKF</sequence>
<protein>
    <submittedName>
        <fullName evidence="4">Uncharacterized protein</fullName>
    </submittedName>
</protein>
<name>A0A9P0YWJ5_CUSEU</name>
<evidence type="ECO:0000256" key="1">
    <source>
        <dbReference type="SAM" id="MobiDB-lite"/>
    </source>
</evidence>
<dbReference type="OrthoDB" id="2020544at2759"/>
<dbReference type="AlphaFoldDB" id="A0A9P0YWJ5"/>
<keyword evidence="5" id="KW-1185">Reference proteome</keyword>
<dbReference type="Pfam" id="PF05003">
    <property type="entry name" value="DUF668"/>
    <property type="match status" value="1"/>
</dbReference>
<evidence type="ECO:0000259" key="2">
    <source>
        <dbReference type="Pfam" id="PF05003"/>
    </source>
</evidence>